<organism evidence="2 3">
    <name type="scientific">Pseudosulfitobacter koreensis</name>
    <dbReference type="NCBI Taxonomy" id="2968472"/>
    <lineage>
        <taxon>Bacteria</taxon>
        <taxon>Pseudomonadati</taxon>
        <taxon>Pseudomonadota</taxon>
        <taxon>Alphaproteobacteria</taxon>
        <taxon>Rhodobacterales</taxon>
        <taxon>Roseobacteraceae</taxon>
        <taxon>Pseudosulfitobacter</taxon>
    </lineage>
</organism>
<comment type="caution">
    <text evidence="2">The sequence shown here is derived from an EMBL/GenBank/DDBJ whole genome shotgun (WGS) entry which is preliminary data.</text>
</comment>
<keyword evidence="1" id="KW-1133">Transmembrane helix</keyword>
<sequence length="64" mass="6437">MSRLILIAILILAVLVAASAVTSVFREAPRAGADGAPSGTIPKISFGLLMVVMLGVGTGWLGAD</sequence>
<keyword evidence="3" id="KW-1185">Reference proteome</keyword>
<name>A0ABT1Z1S3_9RHOB</name>
<evidence type="ECO:0000313" key="2">
    <source>
        <dbReference type="EMBL" id="MCR8827088.1"/>
    </source>
</evidence>
<keyword evidence="1" id="KW-0812">Transmembrane</keyword>
<dbReference type="Proteomes" id="UP001165396">
    <property type="component" value="Unassembled WGS sequence"/>
</dbReference>
<dbReference type="RefSeq" id="WP_258294835.1">
    <property type="nucleotide sequence ID" value="NZ_JANKJG010000007.1"/>
</dbReference>
<proteinExistence type="predicted"/>
<feature type="transmembrane region" description="Helical" evidence="1">
    <location>
        <begin position="44"/>
        <end position="63"/>
    </location>
</feature>
<protein>
    <submittedName>
        <fullName evidence="2">Uncharacterized protein</fullName>
    </submittedName>
</protein>
<accession>A0ABT1Z1S3</accession>
<evidence type="ECO:0000313" key="3">
    <source>
        <dbReference type="Proteomes" id="UP001165396"/>
    </source>
</evidence>
<reference evidence="2" key="1">
    <citation type="submission" date="2022-07" db="EMBL/GenBank/DDBJ databases">
        <title>Pseudosulfitobacter sp. strain AP-MA-4, whole genome sequence.</title>
        <authorList>
            <person name="Jiang Y."/>
        </authorList>
    </citation>
    <scope>NUCLEOTIDE SEQUENCE</scope>
    <source>
        <strain evidence="2">AP-MA-4</strain>
    </source>
</reference>
<keyword evidence="1" id="KW-0472">Membrane</keyword>
<dbReference type="EMBL" id="JANKJG010000007">
    <property type="protein sequence ID" value="MCR8827088.1"/>
    <property type="molecule type" value="Genomic_DNA"/>
</dbReference>
<evidence type="ECO:0000256" key="1">
    <source>
        <dbReference type="SAM" id="Phobius"/>
    </source>
</evidence>
<gene>
    <name evidence="2" type="ORF">NTA49_11115</name>
</gene>